<evidence type="ECO:0000256" key="1">
    <source>
        <dbReference type="ARBA" id="ARBA00003412"/>
    </source>
</evidence>
<evidence type="ECO:0000256" key="2">
    <source>
        <dbReference type="ARBA" id="ARBA00016813"/>
    </source>
</evidence>
<evidence type="ECO:0000313" key="5">
    <source>
        <dbReference type="EMBL" id="CAD7082756.1"/>
    </source>
</evidence>
<dbReference type="AlphaFoldDB" id="A0A7R8YRR9"/>
<dbReference type="InterPro" id="IPR020635">
    <property type="entry name" value="Tyr_kinase_cat_dom"/>
</dbReference>
<dbReference type="GO" id="GO:0005524">
    <property type="term" value="F:ATP binding"/>
    <property type="evidence" value="ECO:0007669"/>
    <property type="project" value="InterPro"/>
</dbReference>
<proteinExistence type="predicted"/>
<evidence type="ECO:0000259" key="4">
    <source>
        <dbReference type="PROSITE" id="PS50011"/>
    </source>
</evidence>
<dbReference type="SUPFAM" id="SSF56112">
    <property type="entry name" value="Protein kinase-like (PK-like)"/>
    <property type="match status" value="2"/>
</dbReference>
<dbReference type="InParanoid" id="A0A7R8YRR9"/>
<dbReference type="PROSITE" id="PS00108">
    <property type="entry name" value="PROTEIN_KINASE_ST"/>
    <property type="match status" value="1"/>
</dbReference>
<feature type="region of interest" description="Disordered" evidence="3">
    <location>
        <begin position="1"/>
        <end position="46"/>
    </location>
</feature>
<dbReference type="InterPro" id="IPR024104">
    <property type="entry name" value="Tribbles/Ser_Thr_kinase_40"/>
</dbReference>
<dbReference type="PANTHER" id="PTHR22961">
    <property type="entry name" value="SER/THR PROTEIN KINASE-TRB"/>
    <property type="match status" value="1"/>
</dbReference>
<sequence length="1105" mass="126352">MDISSSDSECNEPSPLRKRRKLNNDRQRLHPRSAAPSAIRAPPAGLPVDRRKLRRAGRYIIGPEVVGVVPVKCLVQYIAKREKTNQFYLLKIVQESTDPNVSDQRLQDELRGKALLHTEYSLLSLLKKEPGIVKEHGMFSDFAYEDTVTADGKCVYTGVTIKRHILVLDCLMSHSFCKSNSYINLEEYIKRVKKIPENCALFMFHAIVKIIERIHQKNIIHKDLKTTNIILNTTAKKITIANFWLGRFISNEGVIVPDQSGTPAYIAPEVFLKKPYKGKPSDMWSLGIILYLMIYGKFPFFEPTINEIISGKFDIPENDEVSPATVEILKGLLNTDPERRMTAAQVRAKLESIFIVRRARALDQYVPQGDVNQIPSEISEPSKAPLTLKAKEVFYIDHLISKYSWWLNVQREYSKDISIIVTRKPTELYPFVTQLLDTGSRLRIIKSENKLIIEVVVGVSPETISKEKRQREEFIKAVGSYLATNPQIRIFKRYKEFDGVLTIALAKSLYRWITKVFKDTEVVQNFLINSNRSLFSRLVEFFERCQVGMSLGPIIAGFQPDNDIKHLLILMLKSVGYDENFFSDEKAQTKNHNIIVQQSTRPNKDLQAIYDEQRGKAMLHTEYSLLSLLQDDPGVIKQHGIFSDVAYEDMIIDSGQCIYTGAVVKRHILVLECLEGHQFCDESTANITLCQYLQAGYVLFEGEALYIFHAIIQTIENVHEKNIVHRDLRPENITLNRFSKRVKITNFWLGRFLSDKNLVLYDSSGTPNFISPEIIAGKPYKGKPADMWALGIILFTMLYGRLPFYKPTNPELFEMIGKGEYQIPEDKAICSHTIEIIKGLLNVDPEARLTATQVRVKLESILAMKRVKTLDQCVPEEESTPKPAQNSEEFADSSDYDQVVPVFIPKDKQKSDAPFVLKHDDFHCISNYATVMTNQLRRLKLNADIPIILTRNIVQPTVFKTHNLRPGVALRLVRTQGSSNIEVVIDDVIPPNKVREFIKTTETYLISRPIPRPLERNKRFTGILTHSVAVDFCHWITTEFQDCDLVQQSLLTPNHNVLARVEHFLVRCGFKLEKDNDQKKIAKMQNSTVLSNFLRHMLQATGYTG</sequence>
<evidence type="ECO:0000313" key="6">
    <source>
        <dbReference type="Proteomes" id="UP000594454"/>
    </source>
</evidence>
<comment type="function">
    <text evidence="1">May be a negative regulator of NF-kappa-B and p53-mediated gene transcription.</text>
</comment>
<dbReference type="SMART" id="SM00219">
    <property type="entry name" value="TyrKc"/>
    <property type="match status" value="1"/>
</dbReference>
<dbReference type="PANTHER" id="PTHR22961:SF16">
    <property type="entry name" value="SERINE_THREONINE-PROTEIN KINASE 40"/>
    <property type="match status" value="1"/>
</dbReference>
<dbReference type="OrthoDB" id="410920at2759"/>
<evidence type="ECO:0000256" key="3">
    <source>
        <dbReference type="SAM" id="MobiDB-lite"/>
    </source>
</evidence>
<gene>
    <name evidence="5" type="ORF">HERILL_LOCUS5766</name>
</gene>
<accession>A0A7R8YRR9</accession>
<protein>
    <recommendedName>
        <fullName evidence="2">Serine/threonine-protein kinase 40</fullName>
    </recommendedName>
</protein>
<dbReference type="InterPro" id="IPR000719">
    <property type="entry name" value="Prot_kinase_dom"/>
</dbReference>
<feature type="domain" description="Protein kinase" evidence="4">
    <location>
        <begin position="55"/>
        <end position="355"/>
    </location>
</feature>
<dbReference type="GO" id="GO:0004713">
    <property type="term" value="F:protein tyrosine kinase activity"/>
    <property type="evidence" value="ECO:0007669"/>
    <property type="project" value="InterPro"/>
</dbReference>
<keyword evidence="6" id="KW-1185">Reference proteome</keyword>
<dbReference type="EMBL" id="LR899010">
    <property type="protein sequence ID" value="CAD7082756.1"/>
    <property type="molecule type" value="Genomic_DNA"/>
</dbReference>
<reference evidence="5 6" key="1">
    <citation type="submission" date="2020-11" db="EMBL/GenBank/DDBJ databases">
        <authorList>
            <person name="Wallbank WR R."/>
            <person name="Pardo Diaz C."/>
            <person name="Kozak K."/>
            <person name="Martin S."/>
            <person name="Jiggins C."/>
            <person name="Moest M."/>
            <person name="Warren A I."/>
            <person name="Generalovic N T."/>
            <person name="Byers J.R.P. K."/>
            <person name="Montejo-Kovacevich G."/>
            <person name="Yen C E."/>
        </authorList>
    </citation>
    <scope>NUCLEOTIDE SEQUENCE [LARGE SCALE GENOMIC DNA]</scope>
</reference>
<dbReference type="SMART" id="SM00220">
    <property type="entry name" value="S_TKc"/>
    <property type="match status" value="2"/>
</dbReference>
<dbReference type="InterPro" id="IPR008271">
    <property type="entry name" value="Ser/Thr_kinase_AS"/>
</dbReference>
<dbReference type="Gene3D" id="1.10.510.10">
    <property type="entry name" value="Transferase(Phosphotransferase) domain 1"/>
    <property type="match status" value="2"/>
</dbReference>
<dbReference type="Proteomes" id="UP000594454">
    <property type="component" value="Chromosome 2"/>
</dbReference>
<name>A0A7R8YRR9_HERIL</name>
<dbReference type="PROSITE" id="PS50011">
    <property type="entry name" value="PROTEIN_KINASE_DOM"/>
    <property type="match status" value="2"/>
</dbReference>
<dbReference type="InterPro" id="IPR011009">
    <property type="entry name" value="Kinase-like_dom_sf"/>
</dbReference>
<organism evidence="5 6">
    <name type="scientific">Hermetia illucens</name>
    <name type="common">Black soldier fly</name>
    <dbReference type="NCBI Taxonomy" id="343691"/>
    <lineage>
        <taxon>Eukaryota</taxon>
        <taxon>Metazoa</taxon>
        <taxon>Ecdysozoa</taxon>
        <taxon>Arthropoda</taxon>
        <taxon>Hexapoda</taxon>
        <taxon>Insecta</taxon>
        <taxon>Pterygota</taxon>
        <taxon>Neoptera</taxon>
        <taxon>Endopterygota</taxon>
        <taxon>Diptera</taxon>
        <taxon>Brachycera</taxon>
        <taxon>Stratiomyomorpha</taxon>
        <taxon>Stratiomyidae</taxon>
        <taxon>Hermetiinae</taxon>
        <taxon>Hermetia</taxon>
    </lineage>
</organism>
<feature type="compositionally biased region" description="Low complexity" evidence="3">
    <location>
        <begin position="32"/>
        <end position="43"/>
    </location>
</feature>
<feature type="domain" description="Protein kinase" evidence="4">
    <location>
        <begin position="566"/>
        <end position="862"/>
    </location>
</feature>
<feature type="region of interest" description="Disordered" evidence="3">
    <location>
        <begin position="873"/>
        <end position="894"/>
    </location>
</feature>
<dbReference type="Pfam" id="PF00069">
    <property type="entry name" value="Pkinase"/>
    <property type="match status" value="2"/>
</dbReference>